<dbReference type="FunFam" id="3.40.1190.20:FF:000003">
    <property type="entry name" value="Phosphomethylpyrimidine kinase ThiD"/>
    <property type="match status" value="1"/>
</dbReference>
<dbReference type="STRING" id="1707952.A6A03_02530"/>
<sequence>MALPRCLTIAGSDSGGGAGIQADLKTFAALGVYGMSALTAVTAQNTIGVQGVIELPAAFVGQQIDSVVSDIGVDAVKTGMLANAEIIAVVAEKARVYRWPALVIDPVMVAKSGDPLLHPAAQTALIELLLPLATIVTPNLPEARALTGMAIETVAEMEQAAQAIHRMGPRWVLVKGGHLQGDSIDVLYDGVQYRYFTSPRIETRHTHGTGCTFASAIAAGLAKALPVPEAVQAAKEYITLALRHAPGLGHGHGPVHHFAAWYEQTA</sequence>
<dbReference type="GO" id="GO:0005829">
    <property type="term" value="C:cytosol"/>
    <property type="evidence" value="ECO:0007669"/>
    <property type="project" value="TreeGrafter"/>
</dbReference>
<keyword evidence="7" id="KW-0067">ATP-binding</keyword>
<dbReference type="Pfam" id="PF08543">
    <property type="entry name" value="Phos_pyr_kin"/>
    <property type="match status" value="1"/>
</dbReference>
<proteinExistence type="predicted"/>
<dbReference type="PANTHER" id="PTHR20858">
    <property type="entry name" value="PHOSPHOMETHYLPYRIMIDINE KINASE"/>
    <property type="match status" value="1"/>
</dbReference>
<dbReference type="Gene3D" id="3.40.1190.20">
    <property type="match status" value="1"/>
</dbReference>
<evidence type="ECO:0000256" key="2">
    <source>
        <dbReference type="ARBA" id="ARBA00000565"/>
    </source>
</evidence>
<keyword evidence="11" id="KW-1185">Reference proteome</keyword>
<dbReference type="SUPFAM" id="SSF53613">
    <property type="entry name" value="Ribokinase-like"/>
    <property type="match status" value="1"/>
</dbReference>
<dbReference type="OrthoDB" id="9810880at2"/>
<comment type="catalytic activity">
    <reaction evidence="1">
        <text>4-amino-5-hydroxymethyl-2-methylpyrimidine + ATP = 4-amino-2-methyl-5-(phosphooxymethyl)pyrimidine + ADP + H(+)</text>
        <dbReference type="Rhea" id="RHEA:23096"/>
        <dbReference type="ChEBI" id="CHEBI:15378"/>
        <dbReference type="ChEBI" id="CHEBI:16892"/>
        <dbReference type="ChEBI" id="CHEBI:30616"/>
        <dbReference type="ChEBI" id="CHEBI:58354"/>
        <dbReference type="ChEBI" id="CHEBI:456216"/>
        <dbReference type="EC" id="2.7.1.49"/>
    </reaction>
</comment>
<evidence type="ECO:0000313" key="11">
    <source>
        <dbReference type="Proteomes" id="UP000078287"/>
    </source>
</evidence>
<keyword evidence="4" id="KW-0808">Transferase</keyword>
<evidence type="ECO:0000256" key="3">
    <source>
        <dbReference type="ARBA" id="ARBA00004769"/>
    </source>
</evidence>
<protein>
    <submittedName>
        <fullName evidence="10">Hydroxymethylpyrimidine/phosphomethylpyrimidine kinase</fullName>
    </submittedName>
</protein>
<dbReference type="GO" id="GO:0008972">
    <property type="term" value="F:phosphomethylpyrimidine kinase activity"/>
    <property type="evidence" value="ECO:0007669"/>
    <property type="project" value="UniProtKB-EC"/>
</dbReference>
<feature type="domain" description="Pyridoxamine kinase/Phosphomethylpyrimidine kinase" evidence="9">
    <location>
        <begin position="13"/>
        <end position="256"/>
    </location>
</feature>
<dbReference type="CDD" id="cd01169">
    <property type="entry name" value="HMPP_kinase"/>
    <property type="match status" value="1"/>
</dbReference>
<reference evidence="10 11" key="1">
    <citation type="submission" date="2016-04" db="EMBL/GenBank/DDBJ databases">
        <title>Chloroflexus islandicus sp. nov., a thermophilic filamentous anoxygenic phototrophic bacterium from geyser Strokkur (Iceland).</title>
        <authorList>
            <person name="Gaisin V.A."/>
            <person name="Kalashnikov A.M."/>
            <person name="Sukhacheva M.V."/>
            <person name="Grouzdev D.S."/>
            <person name="Ivanov T.M."/>
            <person name="Kuznetsov B."/>
            <person name="Gorlenko V.M."/>
        </authorList>
    </citation>
    <scope>NUCLEOTIDE SEQUENCE [LARGE SCALE GENOMIC DNA]</scope>
    <source>
        <strain evidence="11">isl-2</strain>
    </source>
</reference>
<dbReference type="RefSeq" id="WP_066788434.1">
    <property type="nucleotide sequence ID" value="NZ_LWQS01000060.1"/>
</dbReference>
<keyword evidence="6 10" id="KW-0418">Kinase</keyword>
<dbReference type="GO" id="GO:0009228">
    <property type="term" value="P:thiamine biosynthetic process"/>
    <property type="evidence" value="ECO:0007669"/>
    <property type="project" value="UniProtKB-KW"/>
</dbReference>
<dbReference type="GO" id="GO:0008902">
    <property type="term" value="F:hydroxymethylpyrimidine kinase activity"/>
    <property type="evidence" value="ECO:0007669"/>
    <property type="project" value="UniProtKB-EC"/>
</dbReference>
<dbReference type="InterPro" id="IPR029056">
    <property type="entry name" value="Ribokinase-like"/>
</dbReference>
<evidence type="ECO:0000256" key="6">
    <source>
        <dbReference type="ARBA" id="ARBA00022777"/>
    </source>
</evidence>
<evidence type="ECO:0000256" key="4">
    <source>
        <dbReference type="ARBA" id="ARBA00022679"/>
    </source>
</evidence>
<comment type="caution">
    <text evidence="10">The sequence shown here is derived from an EMBL/GenBank/DDBJ whole genome shotgun (WGS) entry which is preliminary data.</text>
</comment>
<keyword evidence="5" id="KW-0547">Nucleotide-binding</keyword>
<dbReference type="NCBIfam" id="TIGR00097">
    <property type="entry name" value="HMP-P_kinase"/>
    <property type="match status" value="1"/>
</dbReference>
<evidence type="ECO:0000256" key="7">
    <source>
        <dbReference type="ARBA" id="ARBA00022840"/>
    </source>
</evidence>
<accession>A0A178M8G4</accession>
<dbReference type="GO" id="GO:0005524">
    <property type="term" value="F:ATP binding"/>
    <property type="evidence" value="ECO:0007669"/>
    <property type="project" value="UniProtKB-KW"/>
</dbReference>
<dbReference type="EMBL" id="LWQS01000060">
    <property type="protein sequence ID" value="OAN45049.1"/>
    <property type="molecule type" value="Genomic_DNA"/>
</dbReference>
<dbReference type="PANTHER" id="PTHR20858:SF17">
    <property type="entry name" value="HYDROXYMETHYLPYRIMIDINE_PHOSPHOMETHYLPYRIMIDINE KINASE THI20-RELATED"/>
    <property type="match status" value="1"/>
</dbReference>
<dbReference type="AlphaFoldDB" id="A0A178M8G4"/>
<name>A0A178M8G4_9CHLR</name>
<comment type="pathway">
    <text evidence="3">Cofactor biosynthesis; thiamine diphosphate biosynthesis; 4-amino-2-methyl-5-diphosphomethylpyrimidine from 5-amino-1-(5-phospho-D-ribosyl)imidazole: step 3/3.</text>
</comment>
<organism evidence="10 11">
    <name type="scientific">Chloroflexus islandicus</name>
    <dbReference type="NCBI Taxonomy" id="1707952"/>
    <lineage>
        <taxon>Bacteria</taxon>
        <taxon>Bacillati</taxon>
        <taxon>Chloroflexota</taxon>
        <taxon>Chloroflexia</taxon>
        <taxon>Chloroflexales</taxon>
        <taxon>Chloroflexineae</taxon>
        <taxon>Chloroflexaceae</taxon>
        <taxon>Chloroflexus</taxon>
    </lineage>
</organism>
<evidence type="ECO:0000256" key="8">
    <source>
        <dbReference type="ARBA" id="ARBA00022977"/>
    </source>
</evidence>
<keyword evidence="8" id="KW-0784">Thiamine biosynthesis</keyword>
<evidence type="ECO:0000259" key="9">
    <source>
        <dbReference type="Pfam" id="PF08543"/>
    </source>
</evidence>
<dbReference type="Proteomes" id="UP000078287">
    <property type="component" value="Unassembled WGS sequence"/>
</dbReference>
<comment type="catalytic activity">
    <reaction evidence="2">
        <text>4-amino-2-methyl-5-(phosphooxymethyl)pyrimidine + ATP = 4-amino-2-methyl-5-(diphosphooxymethyl)pyrimidine + ADP</text>
        <dbReference type="Rhea" id="RHEA:19893"/>
        <dbReference type="ChEBI" id="CHEBI:30616"/>
        <dbReference type="ChEBI" id="CHEBI:57841"/>
        <dbReference type="ChEBI" id="CHEBI:58354"/>
        <dbReference type="ChEBI" id="CHEBI:456216"/>
        <dbReference type="EC" id="2.7.4.7"/>
    </reaction>
</comment>
<dbReference type="InterPro" id="IPR004399">
    <property type="entry name" value="HMP/HMP-P_kinase_dom"/>
</dbReference>
<evidence type="ECO:0000256" key="5">
    <source>
        <dbReference type="ARBA" id="ARBA00022741"/>
    </source>
</evidence>
<gene>
    <name evidence="10" type="ORF">A6A03_02530</name>
</gene>
<evidence type="ECO:0000313" key="10">
    <source>
        <dbReference type="EMBL" id="OAN45049.1"/>
    </source>
</evidence>
<evidence type="ECO:0000256" key="1">
    <source>
        <dbReference type="ARBA" id="ARBA00000151"/>
    </source>
</evidence>
<dbReference type="InterPro" id="IPR013749">
    <property type="entry name" value="PM/HMP-P_kinase-1"/>
</dbReference>